<dbReference type="Proteomes" id="UP001652628">
    <property type="component" value="Chromosome 3"/>
</dbReference>
<dbReference type="RefSeq" id="XP_070852400.1">
    <property type="nucleotide sequence ID" value="XM_070996299.1"/>
</dbReference>
<dbReference type="SMART" id="SM00697">
    <property type="entry name" value="DM8"/>
    <property type="match status" value="1"/>
</dbReference>
<gene>
    <name evidence="2" type="primary">LOC108012139</name>
</gene>
<dbReference type="PANTHER" id="PTHR20898">
    <property type="entry name" value="DAEDALUS ON 3-RELATED-RELATED"/>
    <property type="match status" value="1"/>
</dbReference>
<dbReference type="GeneID" id="108012139"/>
<name>A0ABM4TQZ9_DROSZ</name>
<sequence length="195" mass="22880">MKWGHHFCKNTFKSFNTKMSSKYTFLSILIFYSVGKITASVKFTNIKCTSLDTNFDDFEYCRLKSENRAFKYISLKLNLYKIPITNVKVKFALLKQVRGHKSFLYNITADACKILKYPKSNPVFGFFHNLFRDYSNINHTCPLNHDLIVDKFPTEFMNTQIVNVLPFPLGDYQFHSTWIVDDISRAEVRVYGTLF</sequence>
<accession>A0ABM4TQZ9</accession>
<organism evidence="1 2">
    <name type="scientific">Drosophila suzukii</name>
    <name type="common">Spotted-wing drosophila fruit fly</name>
    <dbReference type="NCBI Taxonomy" id="28584"/>
    <lineage>
        <taxon>Eukaryota</taxon>
        <taxon>Metazoa</taxon>
        <taxon>Ecdysozoa</taxon>
        <taxon>Arthropoda</taxon>
        <taxon>Hexapoda</taxon>
        <taxon>Insecta</taxon>
        <taxon>Pterygota</taxon>
        <taxon>Neoptera</taxon>
        <taxon>Endopterygota</taxon>
        <taxon>Diptera</taxon>
        <taxon>Brachycera</taxon>
        <taxon>Muscomorpha</taxon>
        <taxon>Ephydroidea</taxon>
        <taxon>Drosophilidae</taxon>
        <taxon>Drosophila</taxon>
        <taxon>Sophophora</taxon>
    </lineage>
</organism>
<evidence type="ECO:0008006" key="3">
    <source>
        <dbReference type="Google" id="ProtNLM"/>
    </source>
</evidence>
<dbReference type="InterPro" id="IPR010512">
    <property type="entry name" value="DUF1091"/>
</dbReference>
<keyword evidence="1" id="KW-1185">Reference proteome</keyword>
<reference evidence="2" key="1">
    <citation type="submission" date="2025-08" db="UniProtKB">
        <authorList>
            <consortium name="RefSeq"/>
        </authorList>
    </citation>
    <scope>IDENTIFICATION</scope>
</reference>
<proteinExistence type="predicted"/>
<dbReference type="PANTHER" id="PTHR20898:SF0">
    <property type="entry name" value="DAEDALUS ON 3-RELATED"/>
    <property type="match status" value="1"/>
</dbReference>
<evidence type="ECO:0000313" key="1">
    <source>
        <dbReference type="Proteomes" id="UP001652628"/>
    </source>
</evidence>
<dbReference type="Pfam" id="PF06477">
    <property type="entry name" value="DUF1091"/>
    <property type="match status" value="1"/>
</dbReference>
<protein>
    <recommendedName>
        <fullName evidence="3">MD-2-related lipid-recognition domain-containing protein</fullName>
    </recommendedName>
</protein>
<evidence type="ECO:0000313" key="2">
    <source>
        <dbReference type="RefSeq" id="XP_070852400.1"/>
    </source>
</evidence>